<reference evidence="2 3" key="1">
    <citation type="submission" date="2015-01" db="EMBL/GenBank/DDBJ databases">
        <title>The Genome Sequence of Exophiala oligosperma CBS72588.</title>
        <authorList>
            <consortium name="The Broad Institute Genomics Platform"/>
            <person name="Cuomo C."/>
            <person name="de Hoog S."/>
            <person name="Gorbushina A."/>
            <person name="Stielow B."/>
            <person name="Teixiera M."/>
            <person name="Abouelleil A."/>
            <person name="Chapman S.B."/>
            <person name="Priest M."/>
            <person name="Young S.K."/>
            <person name="Wortman J."/>
            <person name="Nusbaum C."/>
            <person name="Birren B."/>
        </authorList>
    </citation>
    <scope>NUCLEOTIDE SEQUENCE [LARGE SCALE GENOMIC DNA]</scope>
    <source>
        <strain evidence="2 3">CBS 72588</strain>
    </source>
</reference>
<dbReference type="VEuPathDB" id="FungiDB:PV06_09192"/>
<dbReference type="Proteomes" id="UP000053342">
    <property type="component" value="Unassembled WGS sequence"/>
</dbReference>
<protein>
    <recommendedName>
        <fullName evidence="1">Utp8 beta-propeller domain-containing protein</fullName>
    </recommendedName>
</protein>
<feature type="domain" description="Utp8 beta-propeller" evidence="1">
    <location>
        <begin position="3"/>
        <end position="393"/>
    </location>
</feature>
<gene>
    <name evidence="2" type="ORF">PV06_09192</name>
</gene>
<dbReference type="InterPro" id="IPR018843">
    <property type="entry name" value="Utp8_b-prop"/>
</dbReference>
<dbReference type="EMBL" id="KN847340">
    <property type="protein sequence ID" value="KIW39422.1"/>
    <property type="molecule type" value="Genomic_DNA"/>
</dbReference>
<accession>A0A0D2BPE8</accession>
<dbReference type="AlphaFoldDB" id="A0A0D2BPE8"/>
<dbReference type="RefSeq" id="XP_016259638.1">
    <property type="nucleotide sequence ID" value="XM_016410616.1"/>
</dbReference>
<keyword evidence="3" id="KW-1185">Reference proteome</keyword>
<evidence type="ECO:0000259" key="1">
    <source>
        <dbReference type="Pfam" id="PF10395"/>
    </source>
</evidence>
<proteinExistence type="predicted"/>
<evidence type="ECO:0000313" key="2">
    <source>
        <dbReference type="EMBL" id="KIW39422.1"/>
    </source>
</evidence>
<organism evidence="2 3">
    <name type="scientific">Exophiala oligosperma</name>
    <dbReference type="NCBI Taxonomy" id="215243"/>
    <lineage>
        <taxon>Eukaryota</taxon>
        <taxon>Fungi</taxon>
        <taxon>Dikarya</taxon>
        <taxon>Ascomycota</taxon>
        <taxon>Pezizomycotina</taxon>
        <taxon>Eurotiomycetes</taxon>
        <taxon>Chaetothyriomycetidae</taxon>
        <taxon>Chaetothyriales</taxon>
        <taxon>Herpotrichiellaceae</taxon>
        <taxon>Exophiala</taxon>
    </lineage>
</organism>
<sequence>MEISAPHPLVRLPRTARPDAATHVGPVFTVRDGSKRRRKEICAAVDGNSLNIYEAQDGNILTSYPVPPNSSFSGPPCSIRVAVDDKTHRKSYCAIKLQSLQIQLFESLDGEQQDVKSVRSPQLDGQEPVLLVDVLPLSGNQVLVAQANGNLTIFSADLDRRVARISLNTKEHPYLQVLAVQHLTSADAEKSVLKQRSDLLGDIKANTSYIALAYTKALPDDDDRRLFYGVWPVNLTEGGNLLQMASVTPLFEHEILQHGNAKDRRCTFGHHASHLYVKSGATFSTYDLSKVIPASVSTLNTAVNGSYEIMAITPAFAIFSFQDSLRLYDLKYQSIRLQQNTSRTSLKRKRHRMTAEGQIGPVEFITYLSHSARVIGRRRHHLVAIDVSLSTGSKKELQVGSQLLQNIGLGVNLHVEACRLGGNFPKLSIGSSGDNVLSSKGWALVRKRLDELSEAGDVMGFEEAFATDLMSGSLQSSLPQTMVEDLPSTRLAIPDVKINYLLAKIFHIDSLQSVTQDGHSDARLKIQLPSFKLIIWLSRLGLLSHIGVKRAVSAHSSRSAEHVKLQSIAGALLEVDPSLKLLIECLEAGFSPYVDEQATVAQTLLARALTVVADAASAPKSDATSPEGGGIPDMQIQTLETSTSDPTWLPPQLQKALILSLNKLGAGSTQTITKSLRSLFTQRETLALIQFLRQQLFQGGHTRSFQSMPPIETDSKVSVMQLSAIINILTSCVDAIGPLGLIGALENEDFVGNIIPDLVTEITHATESLGDATELQGILRETLRYEESIRKHESAGGRLQVSGPAARLTQQPGKIVTLYSENTKEDDGFQLRGGLPLALRADNVISPYKVRKGGGQVLKRSAREMSMLESMSKGQYSFERLVL</sequence>
<dbReference type="OrthoDB" id="5330858at2759"/>
<evidence type="ECO:0000313" key="3">
    <source>
        <dbReference type="Proteomes" id="UP000053342"/>
    </source>
</evidence>
<name>A0A0D2BPE8_9EURO</name>
<dbReference type="Pfam" id="PF10395">
    <property type="entry name" value="Utp8_b_propeller"/>
    <property type="match status" value="1"/>
</dbReference>
<dbReference type="STRING" id="215243.A0A0D2BPE8"/>
<dbReference type="HOGENOM" id="CLU_013566_0_0_1"/>
<dbReference type="GeneID" id="27361266"/>